<evidence type="ECO:0000313" key="1">
    <source>
        <dbReference type="EMBL" id="KIL29574.1"/>
    </source>
</evidence>
<organism evidence="1 2">
    <name type="scientific">Bacillus subtilis subsp. subtilis</name>
    <dbReference type="NCBI Taxonomy" id="135461"/>
    <lineage>
        <taxon>Bacteria</taxon>
        <taxon>Bacillati</taxon>
        <taxon>Bacillota</taxon>
        <taxon>Bacilli</taxon>
        <taxon>Bacillales</taxon>
        <taxon>Bacillaceae</taxon>
        <taxon>Bacillus</taxon>
    </lineage>
</organism>
<evidence type="ECO:0000313" key="2">
    <source>
        <dbReference type="Proteomes" id="UP000031970"/>
    </source>
</evidence>
<reference evidence="1 2" key="1">
    <citation type="submission" date="2014-11" db="EMBL/GenBank/DDBJ databases">
        <title>Draft Genome Sequences of Nine Bacillus subtilis Strains that Form Spores with High Heat-Resistance.</title>
        <authorList>
            <person name="Krawcyk A.O."/>
            <person name="Berendsen E.M."/>
            <person name="de Jong A."/>
            <person name="Holsappel S."/>
            <person name="Eijlander R.T."/>
            <person name="Wells-Bennik M."/>
            <person name="Kuipers O.P."/>
        </authorList>
    </citation>
    <scope>NUCLEOTIDE SEQUENCE [LARGE SCALE GENOMIC DNA]</scope>
    <source>
        <strain evidence="1 2">B4067</strain>
    </source>
</reference>
<accession>A0ABD3ZNK0</accession>
<name>A0ABD3ZNK0_BACIU</name>
<sequence length="48" mass="5851">MSGIRRRIKPNPFMCRTATRLLTGIMNEQFGYVRYQREQFDGDQQKRR</sequence>
<protein>
    <submittedName>
        <fullName evidence="1">Uncharacterized protein</fullName>
    </submittedName>
</protein>
<comment type="caution">
    <text evidence="1">The sequence shown here is derived from an EMBL/GenBank/DDBJ whole genome shotgun (WGS) entry which is preliminary data.</text>
</comment>
<proteinExistence type="predicted"/>
<dbReference type="EMBL" id="JSXS01000158">
    <property type="protein sequence ID" value="KIL29574.1"/>
    <property type="molecule type" value="Genomic_DNA"/>
</dbReference>
<dbReference type="AlphaFoldDB" id="A0ABD3ZNK0"/>
<dbReference type="Proteomes" id="UP000031970">
    <property type="component" value="Unassembled WGS sequence"/>
</dbReference>
<gene>
    <name evidence="1" type="ORF">B4067_3650</name>
</gene>